<name>A0AA37W7P1_9GAMM</name>
<dbReference type="InterPro" id="IPR005598">
    <property type="entry name" value="ATP_synth_I"/>
</dbReference>
<feature type="transmembrane region" description="Helical" evidence="6">
    <location>
        <begin position="118"/>
        <end position="138"/>
    </location>
</feature>
<evidence type="ECO:0000256" key="3">
    <source>
        <dbReference type="ARBA" id="ARBA00022692"/>
    </source>
</evidence>
<gene>
    <name evidence="7" type="primary">atpI</name>
    <name evidence="7" type="ORF">GCM10007876_33840</name>
</gene>
<keyword evidence="5 6" id="KW-0472">Membrane</keyword>
<dbReference type="AlphaFoldDB" id="A0AA37W7P1"/>
<sequence length="140" mass="15586">MFKNEEFIGLVEDLGSMQSTIPTPKVVRIVFVQCVVTCLMAGLFLVLKHETAALSALFGGMIYTIPNAYFVRKAWQYTGASQTAEAVRSFYKGETWKMVLSASLFGLLFKSFPQADLIAVFLTFLAAMMCNILAPLYVKF</sequence>
<keyword evidence="3 6" id="KW-0812">Transmembrane</keyword>
<evidence type="ECO:0000256" key="6">
    <source>
        <dbReference type="SAM" id="Phobius"/>
    </source>
</evidence>
<feature type="transmembrane region" description="Helical" evidence="6">
    <location>
        <begin position="26"/>
        <end position="46"/>
    </location>
</feature>
<evidence type="ECO:0000313" key="7">
    <source>
        <dbReference type="EMBL" id="GLQ32905.1"/>
    </source>
</evidence>
<feature type="transmembrane region" description="Helical" evidence="6">
    <location>
        <begin position="52"/>
        <end position="71"/>
    </location>
</feature>
<reference evidence="7" key="2">
    <citation type="submission" date="2023-01" db="EMBL/GenBank/DDBJ databases">
        <title>Draft genome sequence of Litoribrevibacter albus strain NBRC 110071.</title>
        <authorList>
            <person name="Sun Q."/>
            <person name="Mori K."/>
        </authorList>
    </citation>
    <scope>NUCLEOTIDE SEQUENCE</scope>
    <source>
        <strain evidence="7">NBRC 110071</strain>
    </source>
</reference>
<evidence type="ECO:0000256" key="5">
    <source>
        <dbReference type="ARBA" id="ARBA00023136"/>
    </source>
</evidence>
<dbReference type="EMBL" id="BSNM01000016">
    <property type="protein sequence ID" value="GLQ32905.1"/>
    <property type="molecule type" value="Genomic_DNA"/>
</dbReference>
<evidence type="ECO:0000256" key="4">
    <source>
        <dbReference type="ARBA" id="ARBA00022989"/>
    </source>
</evidence>
<comment type="caution">
    <text evidence="7">The sequence shown here is derived from an EMBL/GenBank/DDBJ whole genome shotgun (WGS) entry which is preliminary data.</text>
</comment>
<reference evidence="7" key="1">
    <citation type="journal article" date="2014" name="Int. J. Syst. Evol. Microbiol.">
        <title>Complete genome sequence of Corynebacterium casei LMG S-19264T (=DSM 44701T), isolated from a smear-ripened cheese.</title>
        <authorList>
            <consortium name="US DOE Joint Genome Institute (JGI-PGF)"/>
            <person name="Walter F."/>
            <person name="Albersmeier A."/>
            <person name="Kalinowski J."/>
            <person name="Ruckert C."/>
        </authorList>
    </citation>
    <scope>NUCLEOTIDE SEQUENCE</scope>
    <source>
        <strain evidence="7">NBRC 110071</strain>
    </source>
</reference>
<keyword evidence="2" id="KW-1003">Cell membrane</keyword>
<dbReference type="GO" id="GO:0005886">
    <property type="term" value="C:plasma membrane"/>
    <property type="evidence" value="ECO:0007669"/>
    <property type="project" value="UniProtKB-SubCell"/>
</dbReference>
<dbReference type="Pfam" id="PF03899">
    <property type="entry name" value="ATP-synt_I"/>
    <property type="match status" value="1"/>
</dbReference>
<accession>A0AA37W7P1</accession>
<dbReference type="Proteomes" id="UP001161389">
    <property type="component" value="Unassembled WGS sequence"/>
</dbReference>
<protein>
    <submittedName>
        <fullName evidence="7">ATP synthase subunit I</fullName>
    </submittedName>
</protein>
<evidence type="ECO:0000313" key="8">
    <source>
        <dbReference type="Proteomes" id="UP001161389"/>
    </source>
</evidence>
<comment type="subcellular location">
    <subcellularLocation>
        <location evidence="1">Cell membrane</location>
        <topology evidence="1">Multi-pass membrane protein</topology>
    </subcellularLocation>
</comment>
<organism evidence="7 8">
    <name type="scientific">Litoribrevibacter albus</name>
    <dbReference type="NCBI Taxonomy" id="1473156"/>
    <lineage>
        <taxon>Bacteria</taxon>
        <taxon>Pseudomonadati</taxon>
        <taxon>Pseudomonadota</taxon>
        <taxon>Gammaproteobacteria</taxon>
        <taxon>Oceanospirillales</taxon>
        <taxon>Oceanospirillaceae</taxon>
        <taxon>Litoribrevibacter</taxon>
    </lineage>
</organism>
<keyword evidence="8" id="KW-1185">Reference proteome</keyword>
<proteinExistence type="predicted"/>
<evidence type="ECO:0000256" key="1">
    <source>
        <dbReference type="ARBA" id="ARBA00004651"/>
    </source>
</evidence>
<evidence type="ECO:0000256" key="2">
    <source>
        <dbReference type="ARBA" id="ARBA00022475"/>
    </source>
</evidence>
<keyword evidence="4 6" id="KW-1133">Transmembrane helix</keyword>